<accession>A0A9D1AQR0</accession>
<comment type="caution">
    <text evidence="2">The sequence shown here is derived from an EMBL/GenBank/DDBJ whole genome shotgun (WGS) entry which is preliminary data.</text>
</comment>
<dbReference type="InterPro" id="IPR016181">
    <property type="entry name" value="Acyl_CoA_acyltransferase"/>
</dbReference>
<dbReference type="AlphaFoldDB" id="A0A9D1AQR0"/>
<sequence>MELIYHTDSLDLRIRNATQADAARLAAWWNDGRVMAHAGFPHGLGTTPEEVARKLQEDREETGRRLILEESGRPIGEMCYRMMGQGKAEIGIKICEQDRQEHGLGRIFLSMLLKALFARGIETVVLDTDLENRRAQHVYELLGFTRMGVRRDCWRNQVGELRSAVDYAIRPDQLVDYARE</sequence>
<evidence type="ECO:0000313" key="2">
    <source>
        <dbReference type="EMBL" id="HIR49906.1"/>
    </source>
</evidence>
<proteinExistence type="predicted"/>
<dbReference type="EMBL" id="DVHE01000009">
    <property type="protein sequence ID" value="HIR49906.1"/>
    <property type="molecule type" value="Genomic_DNA"/>
</dbReference>
<evidence type="ECO:0000259" key="1">
    <source>
        <dbReference type="PROSITE" id="PS51186"/>
    </source>
</evidence>
<dbReference type="Proteomes" id="UP000824239">
    <property type="component" value="Unassembled WGS sequence"/>
</dbReference>
<dbReference type="Gene3D" id="3.40.630.30">
    <property type="match status" value="1"/>
</dbReference>
<organism evidence="2 3">
    <name type="scientific">Candidatus Avoscillospira avicola</name>
    <dbReference type="NCBI Taxonomy" id="2840706"/>
    <lineage>
        <taxon>Bacteria</taxon>
        <taxon>Bacillati</taxon>
        <taxon>Bacillota</taxon>
        <taxon>Clostridia</taxon>
        <taxon>Eubacteriales</taxon>
        <taxon>Oscillospiraceae</taxon>
        <taxon>Oscillospiraceae incertae sedis</taxon>
        <taxon>Candidatus Avoscillospira</taxon>
    </lineage>
</organism>
<protein>
    <submittedName>
        <fullName evidence="2">GNAT family N-acetyltransferase</fullName>
    </submittedName>
</protein>
<reference evidence="2" key="2">
    <citation type="journal article" date="2021" name="PeerJ">
        <title>Extensive microbial diversity within the chicken gut microbiome revealed by metagenomics and culture.</title>
        <authorList>
            <person name="Gilroy R."/>
            <person name="Ravi A."/>
            <person name="Getino M."/>
            <person name="Pursley I."/>
            <person name="Horton D.L."/>
            <person name="Alikhan N.F."/>
            <person name="Baker D."/>
            <person name="Gharbi K."/>
            <person name="Hall N."/>
            <person name="Watson M."/>
            <person name="Adriaenssens E.M."/>
            <person name="Foster-Nyarko E."/>
            <person name="Jarju S."/>
            <person name="Secka A."/>
            <person name="Antonio M."/>
            <person name="Oren A."/>
            <person name="Chaudhuri R.R."/>
            <person name="La Ragione R."/>
            <person name="Hildebrand F."/>
            <person name="Pallen M.J."/>
        </authorList>
    </citation>
    <scope>NUCLEOTIDE SEQUENCE</scope>
    <source>
        <strain evidence="2">ChiBcec15-4380</strain>
    </source>
</reference>
<dbReference type="PANTHER" id="PTHR43415">
    <property type="entry name" value="SPERMIDINE N(1)-ACETYLTRANSFERASE"/>
    <property type="match status" value="1"/>
</dbReference>
<dbReference type="GO" id="GO:0016747">
    <property type="term" value="F:acyltransferase activity, transferring groups other than amino-acyl groups"/>
    <property type="evidence" value="ECO:0007669"/>
    <property type="project" value="InterPro"/>
</dbReference>
<name>A0A9D1AQR0_9FIRM</name>
<reference evidence="2" key="1">
    <citation type="submission" date="2020-10" db="EMBL/GenBank/DDBJ databases">
        <authorList>
            <person name="Gilroy R."/>
        </authorList>
    </citation>
    <scope>NUCLEOTIDE SEQUENCE</scope>
    <source>
        <strain evidence="2">ChiBcec15-4380</strain>
    </source>
</reference>
<evidence type="ECO:0000313" key="3">
    <source>
        <dbReference type="Proteomes" id="UP000824239"/>
    </source>
</evidence>
<feature type="domain" description="N-acetyltransferase" evidence="1">
    <location>
        <begin position="12"/>
        <end position="172"/>
    </location>
</feature>
<dbReference type="SUPFAM" id="SSF55729">
    <property type="entry name" value="Acyl-CoA N-acyltransferases (Nat)"/>
    <property type="match status" value="1"/>
</dbReference>
<dbReference type="Pfam" id="PF13302">
    <property type="entry name" value="Acetyltransf_3"/>
    <property type="match status" value="1"/>
</dbReference>
<dbReference type="PROSITE" id="PS51186">
    <property type="entry name" value="GNAT"/>
    <property type="match status" value="1"/>
</dbReference>
<gene>
    <name evidence="2" type="ORF">IAA53_01240</name>
</gene>
<dbReference type="PANTHER" id="PTHR43415:SF3">
    <property type="entry name" value="GNAT-FAMILY ACETYLTRANSFERASE"/>
    <property type="match status" value="1"/>
</dbReference>
<dbReference type="InterPro" id="IPR000182">
    <property type="entry name" value="GNAT_dom"/>
</dbReference>